<dbReference type="RefSeq" id="WP_085096222.1">
    <property type="nucleotide sequence ID" value="NZ_AP022603.1"/>
</dbReference>
<comment type="caution">
    <text evidence="2">The sequence shown here is derived from an EMBL/GenBank/DDBJ whole genome shotgun (WGS) entry which is preliminary data.</text>
</comment>
<dbReference type="OrthoDB" id="3825591at2"/>
<dbReference type="EMBL" id="LQOJ01000040">
    <property type="protein sequence ID" value="ORV02547.1"/>
    <property type="molecule type" value="Genomic_DNA"/>
</dbReference>
<gene>
    <name evidence="2" type="ORF">AWC04_11455</name>
</gene>
<sequence length="299" mass="32484">MGILPKPRATLGDAEVADGLGRAVAVINPLLDLLAETDATGLRGRTHRLLRPPRRLRDRIRRYRLRRRRAKAGRAPSSADRARNAGARVLDAADLPGTASWQRMDRDERVHWWVNRVGALDNLVVASPGAFGALARFVPVADLAGFVNQAVILCAVAREYGVTDQSQQVRLLAEVLCRRTLPDGTLPDGAQPAEPPRPEPLPQAPPTGWKPLSAITSSMPVQVTRTMWQLAGILRAIFEEAGKRPQPTRWYRWTAMLPGIGWIASYFGEHGALARAARAGQGWLTAHQAGAAPGAGEPD</sequence>
<feature type="region of interest" description="Disordered" evidence="1">
    <location>
        <begin position="183"/>
        <end position="212"/>
    </location>
</feature>
<dbReference type="Proteomes" id="UP000193484">
    <property type="component" value="Unassembled WGS sequence"/>
</dbReference>
<evidence type="ECO:0000256" key="1">
    <source>
        <dbReference type="SAM" id="MobiDB-lite"/>
    </source>
</evidence>
<protein>
    <submittedName>
        <fullName evidence="2">Uncharacterized protein</fullName>
    </submittedName>
</protein>
<organism evidence="2 3">
    <name type="scientific">Mycolicibacterium fallax</name>
    <name type="common">Mycobacterium fallax</name>
    <dbReference type="NCBI Taxonomy" id="1793"/>
    <lineage>
        <taxon>Bacteria</taxon>
        <taxon>Bacillati</taxon>
        <taxon>Actinomycetota</taxon>
        <taxon>Actinomycetes</taxon>
        <taxon>Mycobacteriales</taxon>
        <taxon>Mycobacteriaceae</taxon>
        <taxon>Mycolicibacterium</taxon>
    </lineage>
</organism>
<feature type="compositionally biased region" description="Pro residues" evidence="1">
    <location>
        <begin position="193"/>
        <end position="205"/>
    </location>
</feature>
<reference evidence="2 3" key="1">
    <citation type="submission" date="2016-01" db="EMBL/GenBank/DDBJ databases">
        <title>The new phylogeny of the genus Mycobacterium.</title>
        <authorList>
            <person name="Tarcisio F."/>
            <person name="Conor M."/>
            <person name="Antonella G."/>
            <person name="Elisabetta G."/>
            <person name="Giulia F.S."/>
            <person name="Sara T."/>
            <person name="Anna F."/>
            <person name="Clotilde B."/>
            <person name="Roberto B."/>
            <person name="Veronica D.S."/>
            <person name="Fabio R."/>
            <person name="Monica P."/>
            <person name="Olivier J."/>
            <person name="Enrico T."/>
            <person name="Nicola S."/>
        </authorList>
    </citation>
    <scope>NUCLEOTIDE SEQUENCE [LARGE SCALE GENOMIC DNA]</scope>
    <source>
        <strain evidence="2 3">DSM 44179</strain>
    </source>
</reference>
<evidence type="ECO:0000313" key="3">
    <source>
        <dbReference type="Proteomes" id="UP000193484"/>
    </source>
</evidence>
<name>A0A1X1RBE1_MYCFA</name>
<dbReference type="STRING" id="1793.AWC04_11455"/>
<dbReference type="AlphaFoldDB" id="A0A1X1RBE1"/>
<accession>A0A1X1RBE1</accession>
<evidence type="ECO:0000313" key="2">
    <source>
        <dbReference type="EMBL" id="ORV02547.1"/>
    </source>
</evidence>
<proteinExistence type="predicted"/>
<keyword evidence="3" id="KW-1185">Reference proteome</keyword>